<reference evidence="2 3" key="1">
    <citation type="submission" date="2016-11" db="EMBL/GenBank/DDBJ databases">
        <authorList>
            <person name="Jaros S."/>
            <person name="Januszkiewicz K."/>
            <person name="Wedrychowicz H."/>
        </authorList>
    </citation>
    <scope>NUCLEOTIDE SEQUENCE [LARGE SCALE GENOMIC DNA]</scope>
</reference>
<evidence type="ECO:0000256" key="1">
    <source>
        <dbReference type="SAM" id="MobiDB-lite"/>
    </source>
</evidence>
<feature type="region of interest" description="Disordered" evidence="1">
    <location>
        <begin position="65"/>
        <end position="164"/>
    </location>
</feature>
<gene>
    <name evidence="2" type="primary">BQ5605_C002g01404</name>
    <name evidence="2" type="ORF">BQ5605_C002G01404</name>
</gene>
<protein>
    <submittedName>
        <fullName evidence="2">BQ5605_C002g01404 protein</fullName>
    </submittedName>
</protein>
<dbReference type="Proteomes" id="UP000249464">
    <property type="component" value="Unassembled WGS sequence"/>
</dbReference>
<feature type="compositionally biased region" description="Polar residues" evidence="1">
    <location>
        <begin position="102"/>
        <end position="111"/>
    </location>
</feature>
<name>A0A2X0NW82_9BASI</name>
<accession>A0A2X0NW82</accession>
<organism evidence="2 3">
    <name type="scientific">Microbotryum silenes-dioicae</name>
    <dbReference type="NCBI Taxonomy" id="796604"/>
    <lineage>
        <taxon>Eukaryota</taxon>
        <taxon>Fungi</taxon>
        <taxon>Dikarya</taxon>
        <taxon>Basidiomycota</taxon>
        <taxon>Pucciniomycotina</taxon>
        <taxon>Microbotryomycetes</taxon>
        <taxon>Microbotryales</taxon>
        <taxon>Microbotryaceae</taxon>
        <taxon>Microbotryum</taxon>
    </lineage>
</organism>
<keyword evidence="3" id="KW-1185">Reference proteome</keyword>
<feature type="compositionally biased region" description="Basic and acidic residues" evidence="1">
    <location>
        <begin position="88"/>
        <end position="101"/>
    </location>
</feature>
<proteinExistence type="predicted"/>
<dbReference type="AlphaFoldDB" id="A0A2X0NW82"/>
<dbReference type="EMBL" id="FQNC01000041">
    <property type="protein sequence ID" value="SGY32729.1"/>
    <property type="molecule type" value="Genomic_DNA"/>
</dbReference>
<dbReference type="STRING" id="796604.A0A2X0NW82"/>
<sequence>MLIHTRSRTLTTITSLPLGHTRTPVRTPRRSTPLCTPSDLLASREQVTRLEMYVARGEQLLEAVRSSVKDRERAVRREGPSTGAEGSSQREGRSTDKRESSNRVPSSTSRTAEQDLEDLFGDLPNMEAVPLPPRNKRGTTTTTTPLPGYGSGQGATGDAVSAAL</sequence>
<feature type="compositionally biased region" description="Basic and acidic residues" evidence="1">
    <location>
        <begin position="67"/>
        <end position="79"/>
    </location>
</feature>
<evidence type="ECO:0000313" key="3">
    <source>
        <dbReference type="Proteomes" id="UP000249464"/>
    </source>
</evidence>
<evidence type="ECO:0000313" key="2">
    <source>
        <dbReference type="EMBL" id="SGY32729.1"/>
    </source>
</evidence>